<dbReference type="Pfam" id="PF24088">
    <property type="entry name" value="DUF7373"/>
    <property type="match status" value="1"/>
</dbReference>
<evidence type="ECO:0000256" key="1">
    <source>
        <dbReference type="SAM" id="SignalP"/>
    </source>
</evidence>
<dbReference type="Proteomes" id="UP000254869">
    <property type="component" value="Unassembled WGS sequence"/>
</dbReference>
<feature type="signal peptide" evidence="1">
    <location>
        <begin position="1"/>
        <end position="29"/>
    </location>
</feature>
<evidence type="ECO:0000259" key="2">
    <source>
        <dbReference type="Pfam" id="PF24088"/>
    </source>
</evidence>
<keyword evidence="5" id="KW-1185">Reference proteome</keyword>
<accession>A0A370I145</accession>
<dbReference type="STRING" id="1210086.GCA_001613105_06848"/>
<feature type="domain" description="DUF7373" evidence="2">
    <location>
        <begin position="63"/>
        <end position="265"/>
    </location>
</feature>
<feature type="chain" id="PRO_5038513873" evidence="1">
    <location>
        <begin position="30"/>
        <end position="409"/>
    </location>
</feature>
<name>A0A370I145_9NOCA</name>
<feature type="domain" description="DUF7373" evidence="3">
    <location>
        <begin position="271"/>
        <end position="408"/>
    </location>
</feature>
<sequence length="409" mass="45230">MQPASETRRHRGRGLSIRLLLAAAVSISAACGSDTDSKATSDPSIDLSQLDVGKYATKPRDLGVPNSQDLARFLEAERLGNAMPLPNEIDPGLKFGVEEPHAFLDTKNSHLSPIFHWLHEETFAEAAKNYISGFTSSGQSDKIYNLSYRLVNTVLLFTDENSARDAAAALSQSEFYGDGPVDPVPLDNHPNSVGRWQPSQQTLVSWTPSGRYVLITIASHRENVVTGASDLPFLSTLVQKAIDTTATKLESYKPSPPDKLMTIPVDIDNMRGRAVKRPDGDSFENVPGVYDAHGALTFMEDIEAVAKMYSDYGVDRVAFDGTRLFRTRDAESARKMFEHIATPERMTHTTDSPKGLPVAKCFEYRGPEPYMRFSCYLHYDRFVAESGSQQLVDAQQRISAQYAILVNSK</sequence>
<comment type="caution">
    <text evidence="4">The sequence shown here is derived from an EMBL/GenBank/DDBJ whole genome shotgun (WGS) entry which is preliminary data.</text>
</comment>
<gene>
    <name evidence="4" type="ORF">DFR76_108301</name>
</gene>
<reference evidence="4 5" key="1">
    <citation type="submission" date="2018-07" db="EMBL/GenBank/DDBJ databases">
        <title>Genomic Encyclopedia of Type Strains, Phase IV (KMG-IV): sequencing the most valuable type-strain genomes for metagenomic binning, comparative biology and taxonomic classification.</title>
        <authorList>
            <person name="Goeker M."/>
        </authorList>
    </citation>
    <scope>NUCLEOTIDE SEQUENCE [LARGE SCALE GENOMIC DNA]</scope>
    <source>
        <strain evidence="4 5">DSM 44290</strain>
    </source>
</reference>
<dbReference type="AlphaFoldDB" id="A0A370I145"/>
<evidence type="ECO:0000259" key="3">
    <source>
        <dbReference type="Pfam" id="PF24092"/>
    </source>
</evidence>
<dbReference type="InterPro" id="IPR056463">
    <property type="entry name" value="DUF7373_C"/>
</dbReference>
<dbReference type="EMBL" id="QQBC01000008">
    <property type="protein sequence ID" value="RDI64468.1"/>
    <property type="molecule type" value="Genomic_DNA"/>
</dbReference>
<organism evidence="4 5">
    <name type="scientific">Nocardia pseudobrasiliensis</name>
    <dbReference type="NCBI Taxonomy" id="45979"/>
    <lineage>
        <taxon>Bacteria</taxon>
        <taxon>Bacillati</taxon>
        <taxon>Actinomycetota</taxon>
        <taxon>Actinomycetes</taxon>
        <taxon>Mycobacteriales</taxon>
        <taxon>Nocardiaceae</taxon>
        <taxon>Nocardia</taxon>
    </lineage>
</organism>
<protein>
    <submittedName>
        <fullName evidence="4">Uncharacterized protein</fullName>
    </submittedName>
</protein>
<evidence type="ECO:0000313" key="4">
    <source>
        <dbReference type="EMBL" id="RDI64468.1"/>
    </source>
</evidence>
<dbReference type="InterPro" id="IPR055797">
    <property type="entry name" value="DUF7373"/>
</dbReference>
<keyword evidence="1" id="KW-0732">Signal</keyword>
<evidence type="ECO:0000313" key="5">
    <source>
        <dbReference type="Proteomes" id="UP000254869"/>
    </source>
</evidence>
<dbReference type="Pfam" id="PF24092">
    <property type="entry name" value="DUF7373_C"/>
    <property type="match status" value="1"/>
</dbReference>
<proteinExistence type="predicted"/>